<protein>
    <submittedName>
        <fullName evidence="4">Hydroxyacid dehydrogenase</fullName>
    </submittedName>
</protein>
<dbReference type="GO" id="GO:0016618">
    <property type="term" value="F:hydroxypyruvate reductase [NAD(P)H] activity"/>
    <property type="evidence" value="ECO:0007669"/>
    <property type="project" value="TreeGrafter"/>
</dbReference>
<evidence type="ECO:0000259" key="3">
    <source>
        <dbReference type="Pfam" id="PF02826"/>
    </source>
</evidence>
<evidence type="ECO:0000313" key="4">
    <source>
        <dbReference type="EMBL" id="RLY94697.1"/>
    </source>
</evidence>
<proteinExistence type="predicted"/>
<dbReference type="RefSeq" id="WP_121864453.1">
    <property type="nucleotide sequence ID" value="NZ_RDEX01000001.1"/>
</dbReference>
<dbReference type="PANTHER" id="PTHR10996:SF178">
    <property type="entry name" value="2-HYDROXYACID DEHYDROGENASE YGL185C-RELATED"/>
    <property type="match status" value="1"/>
</dbReference>
<keyword evidence="1" id="KW-0560">Oxidoreductase</keyword>
<dbReference type="EMBL" id="RDEX01000001">
    <property type="protein sequence ID" value="RLY94697.1"/>
    <property type="molecule type" value="Genomic_DNA"/>
</dbReference>
<name>A0A3L9LCE8_9MICC</name>
<evidence type="ECO:0000313" key="5">
    <source>
        <dbReference type="Proteomes" id="UP000277871"/>
    </source>
</evidence>
<gene>
    <name evidence="4" type="ORF">EAE32_06005</name>
</gene>
<dbReference type="InterPro" id="IPR006140">
    <property type="entry name" value="D-isomer_DH_NAD-bd"/>
</dbReference>
<comment type="caution">
    <text evidence="4">The sequence shown here is derived from an EMBL/GenBank/DDBJ whole genome shotgun (WGS) entry which is preliminary data.</text>
</comment>
<reference evidence="4 5" key="1">
    <citation type="submission" date="2018-10" db="EMBL/GenBank/DDBJ databases">
        <title>Kocuria tytonicola, new bacteria from the preen glands of American barn owls (Tyto furcata).</title>
        <authorList>
            <person name="Braun M.S."/>
            <person name="Wang E."/>
            <person name="Zimmermann S."/>
            <person name="Boutin S."/>
            <person name="Wagner H."/>
            <person name="Wink M."/>
        </authorList>
    </citation>
    <scope>NUCLEOTIDE SEQUENCE [LARGE SCALE GENOMIC DNA]</scope>
    <source>
        <strain evidence="4 5">473</strain>
    </source>
</reference>
<dbReference type="Pfam" id="PF02826">
    <property type="entry name" value="2-Hacid_dh_C"/>
    <property type="match status" value="1"/>
</dbReference>
<dbReference type="InterPro" id="IPR029753">
    <property type="entry name" value="D-isomer_DH_CS"/>
</dbReference>
<keyword evidence="5" id="KW-1185">Reference proteome</keyword>
<evidence type="ECO:0000256" key="2">
    <source>
        <dbReference type="ARBA" id="ARBA00023027"/>
    </source>
</evidence>
<feature type="domain" description="D-isomer specific 2-hydroxyacid dehydrogenase NAD-binding" evidence="3">
    <location>
        <begin position="114"/>
        <end position="285"/>
    </location>
</feature>
<dbReference type="PANTHER" id="PTHR10996">
    <property type="entry name" value="2-HYDROXYACID DEHYDROGENASE-RELATED"/>
    <property type="match status" value="1"/>
</dbReference>
<keyword evidence="2" id="KW-0520">NAD</keyword>
<accession>A0A3L9LCE8</accession>
<dbReference type="InterPro" id="IPR050223">
    <property type="entry name" value="D-isomer_2-hydroxyacid_DH"/>
</dbReference>
<dbReference type="SUPFAM" id="SSF51735">
    <property type="entry name" value="NAD(P)-binding Rossmann-fold domains"/>
    <property type="match status" value="1"/>
</dbReference>
<dbReference type="GO" id="GO:0005829">
    <property type="term" value="C:cytosol"/>
    <property type="evidence" value="ECO:0007669"/>
    <property type="project" value="TreeGrafter"/>
</dbReference>
<dbReference type="PROSITE" id="PS00671">
    <property type="entry name" value="D_2_HYDROXYACID_DH_3"/>
    <property type="match status" value="1"/>
</dbReference>
<dbReference type="Proteomes" id="UP000277871">
    <property type="component" value="Unassembled WGS sequence"/>
</dbReference>
<dbReference type="InterPro" id="IPR036291">
    <property type="entry name" value="NAD(P)-bd_dom_sf"/>
</dbReference>
<dbReference type="AlphaFoldDB" id="A0A3L9LCE8"/>
<dbReference type="GO" id="GO:0030267">
    <property type="term" value="F:glyoxylate reductase (NADPH) activity"/>
    <property type="evidence" value="ECO:0007669"/>
    <property type="project" value="TreeGrafter"/>
</dbReference>
<sequence length="323" mass="34449">MSHPGPPVDPASLRVVSLPEQELFDAVVPHVTDFRCVLWDMVGEPEGCAREEVDVAVAPYYSARWRMDPSVLRDVSLLQLQSTGYDGVPELLGDGTALAAAGWVHAAGTAEIALGLILAAQRNLDRAVRQQADGVYRQFFSRSLADSRVTVVGVGEIGRAVVARLEPFEVELTRVASTAREDERGRVHGIAELGEILPRTDVLVLALPLSDATRGLVGAEALAALPDDALVVNVGRGAVVDTVALSAEVCSGRLRCALDVVEPEPLPGDHPLMSARGSIIAPHVGGSNSSYLRRMRDLLLQQLAALRQGRAPQFLASPGRLMI</sequence>
<organism evidence="4 5">
    <name type="scientific">Kocuria tytonicola</name>
    <dbReference type="NCBI Taxonomy" id="2055946"/>
    <lineage>
        <taxon>Bacteria</taxon>
        <taxon>Bacillati</taxon>
        <taxon>Actinomycetota</taxon>
        <taxon>Actinomycetes</taxon>
        <taxon>Micrococcales</taxon>
        <taxon>Micrococcaceae</taxon>
        <taxon>Kocuria</taxon>
    </lineage>
</organism>
<dbReference type="GO" id="GO:0051287">
    <property type="term" value="F:NAD binding"/>
    <property type="evidence" value="ECO:0007669"/>
    <property type="project" value="InterPro"/>
</dbReference>
<evidence type="ECO:0000256" key="1">
    <source>
        <dbReference type="ARBA" id="ARBA00023002"/>
    </source>
</evidence>
<dbReference type="Gene3D" id="3.40.50.720">
    <property type="entry name" value="NAD(P)-binding Rossmann-like Domain"/>
    <property type="match status" value="2"/>
</dbReference>